<evidence type="ECO:0000313" key="4">
    <source>
        <dbReference type="EMBL" id="MFD2421022.1"/>
    </source>
</evidence>
<dbReference type="CDD" id="cd02947">
    <property type="entry name" value="TRX_family"/>
    <property type="match status" value="1"/>
</dbReference>
<dbReference type="PROSITE" id="PS51352">
    <property type="entry name" value="THIOREDOXIN_2"/>
    <property type="match status" value="1"/>
</dbReference>
<accession>A0ABW5G5M1</accession>
<gene>
    <name evidence="4" type="ORF">ACFSXZ_32310</name>
</gene>
<dbReference type="SUPFAM" id="SSF52047">
    <property type="entry name" value="RNI-like"/>
    <property type="match status" value="1"/>
</dbReference>
<dbReference type="SUPFAM" id="SSF52833">
    <property type="entry name" value="Thioredoxin-like"/>
    <property type="match status" value="1"/>
</dbReference>
<evidence type="ECO:0000256" key="2">
    <source>
        <dbReference type="ARBA" id="ARBA00023284"/>
    </source>
</evidence>
<dbReference type="Proteomes" id="UP001597417">
    <property type="component" value="Unassembled WGS sequence"/>
</dbReference>
<dbReference type="Gene3D" id="3.40.30.10">
    <property type="entry name" value="Glutaredoxin"/>
    <property type="match status" value="1"/>
</dbReference>
<dbReference type="InterPro" id="IPR032675">
    <property type="entry name" value="LRR_dom_sf"/>
</dbReference>
<dbReference type="InterPro" id="IPR013766">
    <property type="entry name" value="Thioredoxin_domain"/>
</dbReference>
<evidence type="ECO:0000256" key="1">
    <source>
        <dbReference type="ARBA" id="ARBA00008987"/>
    </source>
</evidence>
<comment type="caution">
    <text evidence="4">The sequence shown here is derived from an EMBL/GenBank/DDBJ whole genome shotgun (WGS) entry which is preliminary data.</text>
</comment>
<dbReference type="PANTHER" id="PTHR45663">
    <property type="entry name" value="GEO12009P1"/>
    <property type="match status" value="1"/>
</dbReference>
<keyword evidence="5" id="KW-1185">Reference proteome</keyword>
<proteinExistence type="inferred from homology"/>
<dbReference type="EMBL" id="JBHUKR010000021">
    <property type="protein sequence ID" value="MFD2421022.1"/>
    <property type="molecule type" value="Genomic_DNA"/>
</dbReference>
<dbReference type="InterPro" id="IPR036249">
    <property type="entry name" value="Thioredoxin-like_sf"/>
</dbReference>
<sequence length="434" mass="46487">MNELETIDAAELHSLARSARPILVDFVADWCAPCKKLDPVLTGLAAEFDGDLRIVRVDATDDDATASSYGVDGFPGLVMINNGQIVGRLFGLRSRDDLREHLKLLVEVRHGSPLPETKRVAVADNATTAQDRATEVARVLVFPEEPVGVLRFTPGARGIPATGTVRVPAGTHVGLNVRSDTKGIDLSFLTALPSDGLDHLAVIGPVTDEELAPIAHLTGLRVLQLAGELVTGSGFTAFGPRHRLRKLMLNCPALNDDGMRTFPALPELTSLDMYNSEGLGDAGIAPLRALPLTSLDLCAHGATDEGVAGLLRELVDLTGLTVCVPDVTDESMRALGGLRRLGSLTLETPRITGRTVESLTALPDLRSLALYGIPLGDDVIDHLAEVRTLRRLRLEDDGPIGEETYRRLTEALPECEINGTWLAPEAIAHRFGGE</sequence>
<dbReference type="RefSeq" id="WP_378269381.1">
    <property type="nucleotide sequence ID" value="NZ_JBHUKR010000021.1"/>
</dbReference>
<dbReference type="PANTHER" id="PTHR45663:SF11">
    <property type="entry name" value="GEO12009P1"/>
    <property type="match status" value="1"/>
</dbReference>
<name>A0ABW5G5M1_9PSEU</name>
<reference evidence="5" key="1">
    <citation type="journal article" date="2019" name="Int. J. Syst. Evol. Microbiol.">
        <title>The Global Catalogue of Microorganisms (GCM) 10K type strain sequencing project: providing services to taxonomists for standard genome sequencing and annotation.</title>
        <authorList>
            <consortium name="The Broad Institute Genomics Platform"/>
            <consortium name="The Broad Institute Genome Sequencing Center for Infectious Disease"/>
            <person name="Wu L."/>
            <person name="Ma J."/>
        </authorList>
    </citation>
    <scope>NUCLEOTIDE SEQUENCE [LARGE SCALE GENOMIC DNA]</scope>
    <source>
        <strain evidence="5">CGMCC 4.7645</strain>
    </source>
</reference>
<keyword evidence="2" id="KW-0676">Redox-active center</keyword>
<comment type="similarity">
    <text evidence="1">Belongs to the thioredoxin family.</text>
</comment>
<evidence type="ECO:0000313" key="5">
    <source>
        <dbReference type="Proteomes" id="UP001597417"/>
    </source>
</evidence>
<organism evidence="4 5">
    <name type="scientific">Amycolatopsis pigmentata</name>
    <dbReference type="NCBI Taxonomy" id="450801"/>
    <lineage>
        <taxon>Bacteria</taxon>
        <taxon>Bacillati</taxon>
        <taxon>Actinomycetota</taxon>
        <taxon>Actinomycetes</taxon>
        <taxon>Pseudonocardiales</taxon>
        <taxon>Pseudonocardiaceae</taxon>
        <taxon>Amycolatopsis</taxon>
    </lineage>
</organism>
<dbReference type="Pfam" id="PF00085">
    <property type="entry name" value="Thioredoxin"/>
    <property type="match status" value="1"/>
</dbReference>
<protein>
    <submittedName>
        <fullName evidence="4">Thioredoxin domain-containing protein</fullName>
    </submittedName>
</protein>
<evidence type="ECO:0000259" key="3">
    <source>
        <dbReference type="PROSITE" id="PS51352"/>
    </source>
</evidence>
<feature type="domain" description="Thioredoxin" evidence="3">
    <location>
        <begin position="1"/>
        <end position="107"/>
    </location>
</feature>
<dbReference type="Gene3D" id="3.80.10.10">
    <property type="entry name" value="Ribonuclease Inhibitor"/>
    <property type="match status" value="1"/>
</dbReference>